<dbReference type="InterPro" id="IPR025592">
    <property type="entry name" value="DUF4347"/>
</dbReference>
<dbReference type="Pfam" id="PF00353">
    <property type="entry name" value="HemolysinCabind"/>
    <property type="match status" value="7"/>
</dbReference>
<dbReference type="PANTHER" id="PTHR38340">
    <property type="entry name" value="S-LAYER PROTEIN"/>
    <property type="match status" value="1"/>
</dbReference>
<sequence length="2343" mass="245423">MKSIVFIDSNVQDYQYLVQAVTDNTTVKIINSEADGIQQITQYLAKENYSEVNIVAHGSPGCLYLGNSQLSLDTLEYYTGQLKIWSVASILIYGCNVAAVDAGVEFIDKLHQITGAEIAASTHKIGHFTLGGNWKLNIKTYDFDVFLPFDSRVKTQWNHVLEPTPFAEEPNFYQVISGQLKLLNPLTGQYEDIGPVQSFYNGAGFGKDTNNNLYIYGVGTQGTIKDKVIRVGSNGEIEQTSITLPSGSTGQDYNAGDVDFTNNDLWVRLKKTGLELVKVDLDTNTNQTVTFTKSGTFTNPEFVSDLVYISSEKSQVLTGVDAGNALYGVENNRLYIWNLDTKILTSKPITGLPTPANTYGAGWTDVDGRLYVSSNNEGKLFRIDAYASPSPTVEEITTTEITTLNDGMSDPGQRSPYVIPLIDLDGDNSSNIGSPNYETTFTEDSGGIGIVEPNNPTDETADIIIKDFDTPNQIRTATITLTNTKDGDNFIVGSLPTGITSDPTTDASGNLVLTLSAAADITPENWELALEAIQFNNTSDTPDTEPRKVQVFLTDVANYKGNTGTTTINIVPVNDAPSFNGLDGTPTFSIGGGAIVLDADATIIDPELDNTNYNGATLTLQRNGGANAEDVFSNSGTLDALTEGGNLVVNGVTVGTVTTNSNGTLTLTFNASATGDLVNQVLQQITYSNNGATSATSIQIDYTINDGNTGVQGTSNPLALAGSGSITVNITTNNTPTVSSISKTGTEDNNILFTADDFTSQFTDIDGDSLTKIKITSPPENGTLTLNGNPVSLDDEIDVTQLENLVFTPDENFNGDTSFGWNGFDGNSYAETPGTVNISINSDNDVPTVNDLSKTGLEDNTILFTADDFTSQFTDIDGDSLTKIQITSLPENGTLTLNDNPVSLDDEIDVTQLGNLVFTPDENFNGDTSFGWNGFDGNSYAETPGTVNISIGTTTNNPPTVSDNSVQFNNNSQDNELGITAPTDPENDNLTITVTTLPNLGTVTKADGTPVSIGDILTPEELAGLLYDTPENYNGTDELGSFTYNVSDGVNTVPGTVNIDIISPDTDTDGDGIPDINDLDDDNDGIFDSNEGDGDTDGDGIPDSLDLDSDNDGVPDLNESGLTPDQINQLDTDGDGIIDPSNNFGENGVIDSLETTPDSGQLDLNGDGQPDDPIDTDQDGVPDFQDLDSDNDGIPDVTEAGGTDTDGDGLIDGANIDTDGDGLADAVDPDNGGTAVAIPDIDNDGVADFRDLDSDNDGISDLIEGGQDPAVVDTDGNGIIDGSDSDGDGILDVIDDNDGFSDANNDPLPDADADGTPDYQEIDSDNDGTPDRVEAGLPTGEGTPDVNGDGQIDDPTDTDGDGVPDSIDTLPDGDGGFETPTQPINQPPTVASNSIRVDVTSDNNNLGLSAPTDPENDNLTITISSIPTLGSITKADGTIVNIGDSLTPAELAELVYNAPDNYNGSDDLGEFSYDVNDGVNTVAGKVDITVVNPNVDSDGDGVPDINDLDDDNDGVLDIDEGEGDKDGDNIPNVLDLDSDNDGIPDLYESGLPLDQASQLDTDGNGVIDPTNDFGNNGFADRLENPPDSGQVDYNGDGQPDTPVDTDSDNTSDFQDLDSDNDGINDVIEAGGTDADNDGLIDGTDTDTDGDGLADSVDPDNGGTANIPPDTDSDNVPDFRDLDSDNDGINDIIEGGSPDPDGDGVIGGEDTDSDGIPDIVDNNDSGFGNSGGTPTPDTDNDGSPDYLDLDSDNDGTNDIIEVGLTDPDGDGRLDAEDTDSDGIPNAVDNNDGGFGNSGTPPLPDTDNDGIPDFRDVDTPPIPSVPFVPVPTIPVDNQSPVAVDDTPNTPQDQSVVIDVLENDKDDSLLNPGSVVVVTEPNQGTVVNNQNGTLTYTPNSEYIGSDSFSYTVQDQDGNLSNIATVTISVNAQGTIDTECCQCPEPPQLGEKILPTPPEVTASNLNATNEADLLVGTVNDDVITALAGNDTLVSGEGNNLIYTGLGDDLVFSSTENDTLYGELGKDTLIGGPSGLEAIGDSGDQDILFGDENNDWLVGSLGQDTLHSGKDDDEAFGGKDDDWVMGEQGNDTILGDMGNDTILGGTNNLPDDPTRDTFGEDWLFGGEGNDFMDGNEANDTLVAGVGDDTVHGGKQNDWLWGEAGNDMMFGDIGNDSLCGGEGNDTLRGDQIDDGNSPSVGANGQQDKLSGGVGNDLLFGDEGQDTLCGGDDNDTLHGGKDDDLLKGCSGDDLLLGEMGNDSLVGGNGNDTLTGGEGNNYFVLEFNSGEDVITDFQVGQDNLVLAEGLTLSSLQINAEGDNTVITLNSEIIATLVNVDAAAILPSDILI</sequence>
<keyword evidence="8" id="KW-1185">Reference proteome</keyword>
<evidence type="ECO:0000256" key="3">
    <source>
        <dbReference type="SAM" id="MobiDB-lite"/>
    </source>
</evidence>
<evidence type="ECO:0000313" key="7">
    <source>
        <dbReference type="EMBL" id="ERT07093.1"/>
    </source>
</evidence>
<comment type="subcellular location">
    <subcellularLocation>
        <location evidence="1">Secreted</location>
    </subcellularLocation>
</comment>
<dbReference type="InterPro" id="IPR054215">
    <property type="entry name" value="DUF6923"/>
</dbReference>
<feature type="compositionally biased region" description="Acidic residues" evidence="3">
    <location>
        <begin position="1283"/>
        <end position="1299"/>
    </location>
</feature>
<dbReference type="InterPro" id="IPR050557">
    <property type="entry name" value="RTX_toxin/Mannuronan_C5-epim"/>
</dbReference>
<evidence type="ECO:0000256" key="2">
    <source>
        <dbReference type="ARBA" id="ARBA00022525"/>
    </source>
</evidence>
<feature type="compositionally biased region" description="Low complexity" evidence="3">
    <location>
        <begin position="1273"/>
        <end position="1282"/>
    </location>
</feature>
<dbReference type="GO" id="GO:0005576">
    <property type="term" value="C:extracellular region"/>
    <property type="evidence" value="ECO:0007669"/>
    <property type="project" value="UniProtKB-SubCell"/>
</dbReference>
<feature type="compositionally biased region" description="Polar residues" evidence="3">
    <location>
        <begin position="2188"/>
        <end position="2202"/>
    </location>
</feature>
<feature type="compositionally biased region" description="Pro residues" evidence="3">
    <location>
        <begin position="1818"/>
        <end position="1830"/>
    </location>
</feature>
<feature type="compositionally biased region" description="Polar residues" evidence="3">
    <location>
        <begin position="1120"/>
        <end position="1131"/>
    </location>
</feature>
<comment type="caution">
    <text evidence="7">The sequence shown here is derived from an EMBL/GenBank/DDBJ whole genome shotgun (WGS) entry which is preliminary data.</text>
</comment>
<feature type="compositionally biased region" description="Acidic residues" evidence="3">
    <location>
        <begin position="1351"/>
        <end position="1362"/>
    </location>
</feature>
<feature type="domain" description="RapA2 cadherin-like" evidence="5">
    <location>
        <begin position="835"/>
        <end position="900"/>
    </location>
</feature>
<feature type="compositionally biased region" description="Acidic residues" evidence="3">
    <location>
        <begin position="1066"/>
        <end position="1113"/>
    </location>
</feature>
<dbReference type="PRINTS" id="PR00313">
    <property type="entry name" value="CABNDNGRPT"/>
</dbReference>
<keyword evidence="2" id="KW-0964">Secreted</keyword>
<feature type="region of interest" description="Disordered" evidence="3">
    <location>
        <begin position="1493"/>
        <end position="1830"/>
    </location>
</feature>
<accession>U7QGS6</accession>
<feature type="region of interest" description="Disordered" evidence="3">
    <location>
        <begin position="1062"/>
        <end position="1390"/>
    </location>
</feature>
<dbReference type="SUPFAM" id="SSF103647">
    <property type="entry name" value="TSP type-3 repeat"/>
    <property type="match status" value="3"/>
</dbReference>
<evidence type="ECO:0000259" key="4">
    <source>
        <dbReference type="Pfam" id="PF14252"/>
    </source>
</evidence>
<evidence type="ECO:0000256" key="1">
    <source>
        <dbReference type="ARBA" id="ARBA00004613"/>
    </source>
</evidence>
<feature type="domain" description="DUF6923" evidence="6">
    <location>
        <begin position="189"/>
        <end position="409"/>
    </location>
</feature>
<feature type="compositionally biased region" description="Acidic residues" evidence="3">
    <location>
        <begin position="1634"/>
        <end position="1651"/>
    </location>
</feature>
<dbReference type="Pfam" id="PF14252">
    <property type="entry name" value="DUF4347"/>
    <property type="match status" value="1"/>
</dbReference>
<dbReference type="SUPFAM" id="SSF82171">
    <property type="entry name" value="DPP6 N-terminal domain-like"/>
    <property type="match status" value="1"/>
</dbReference>
<dbReference type="InterPro" id="IPR001343">
    <property type="entry name" value="Hemolysn_Ca-bd"/>
</dbReference>
<dbReference type="Pfam" id="PF17803">
    <property type="entry name" value="Cadherin_4"/>
    <property type="match status" value="2"/>
</dbReference>
<dbReference type="InterPro" id="IPR018511">
    <property type="entry name" value="Hemolysin-typ_Ca-bd_CS"/>
</dbReference>
<dbReference type="OrthoDB" id="433848at2"/>
<dbReference type="GO" id="GO:0005509">
    <property type="term" value="F:calcium ion binding"/>
    <property type="evidence" value="ECO:0007669"/>
    <property type="project" value="InterPro"/>
</dbReference>
<protein>
    <submittedName>
        <fullName evidence="7">Hemolysin-type calcium-binding repeat family protein</fullName>
    </submittedName>
</protein>
<feature type="compositionally biased region" description="Acidic residues" evidence="3">
    <location>
        <begin position="1737"/>
        <end position="1754"/>
    </location>
</feature>
<feature type="compositionally biased region" description="Acidic residues" evidence="3">
    <location>
        <begin position="1309"/>
        <end position="1328"/>
    </location>
</feature>
<feature type="compositionally biased region" description="Acidic residues" evidence="3">
    <location>
        <begin position="1603"/>
        <end position="1622"/>
    </location>
</feature>
<dbReference type="RefSeq" id="WP_023066729.1">
    <property type="nucleotide sequence ID" value="NZ_AUZM01000026.1"/>
</dbReference>
<dbReference type="Pfam" id="PF17963">
    <property type="entry name" value="Big_9"/>
    <property type="match status" value="2"/>
</dbReference>
<reference evidence="7 8" key="1">
    <citation type="journal article" date="2013" name="Front. Microbiol.">
        <title>Comparative genomic analyses of the cyanobacterium, Lyngbya aestuarii BL J, a powerful hydrogen producer.</title>
        <authorList>
            <person name="Kothari A."/>
            <person name="Vaughn M."/>
            <person name="Garcia-Pichel F."/>
        </authorList>
    </citation>
    <scope>NUCLEOTIDE SEQUENCE [LARGE SCALE GENOMIC DNA]</scope>
    <source>
        <strain evidence="7 8">BL J</strain>
    </source>
</reference>
<dbReference type="EMBL" id="AUZM01000026">
    <property type="protein sequence ID" value="ERT07093.1"/>
    <property type="molecule type" value="Genomic_DNA"/>
</dbReference>
<dbReference type="PATRIC" id="fig|1348334.3.peg.2882"/>
<proteinExistence type="predicted"/>
<dbReference type="InterPro" id="IPR028974">
    <property type="entry name" value="TSP_type-3_rpt"/>
</dbReference>
<dbReference type="PANTHER" id="PTHR38340:SF1">
    <property type="entry name" value="S-LAYER PROTEIN"/>
    <property type="match status" value="1"/>
</dbReference>
<feature type="compositionally biased region" description="Polar residues" evidence="3">
    <location>
        <begin position="1379"/>
        <end position="1390"/>
    </location>
</feature>
<evidence type="ECO:0000259" key="6">
    <source>
        <dbReference type="Pfam" id="PF21959"/>
    </source>
</evidence>
<dbReference type="InterPro" id="IPR011049">
    <property type="entry name" value="Serralysin-like_metalloprot_C"/>
</dbReference>
<evidence type="ECO:0000313" key="8">
    <source>
        <dbReference type="Proteomes" id="UP000017127"/>
    </source>
</evidence>
<dbReference type="Gene3D" id="2.60.40.2810">
    <property type="match status" value="1"/>
</dbReference>
<dbReference type="Proteomes" id="UP000017127">
    <property type="component" value="Unassembled WGS sequence"/>
</dbReference>
<gene>
    <name evidence="7" type="ORF">M595_2978</name>
</gene>
<dbReference type="Pfam" id="PF21959">
    <property type="entry name" value="DUF6923"/>
    <property type="match status" value="1"/>
</dbReference>
<feature type="compositionally biased region" description="Acidic residues" evidence="3">
    <location>
        <begin position="1497"/>
        <end position="1525"/>
    </location>
</feature>
<name>U7QGS6_9CYAN</name>
<dbReference type="PROSITE" id="PS00330">
    <property type="entry name" value="HEMOLYSIN_CALCIUM"/>
    <property type="match status" value="1"/>
</dbReference>
<feature type="domain" description="RapA2 cadherin-like" evidence="5">
    <location>
        <begin position="725"/>
        <end position="789"/>
    </location>
</feature>
<evidence type="ECO:0000259" key="5">
    <source>
        <dbReference type="Pfam" id="PF17803"/>
    </source>
</evidence>
<organism evidence="7 8">
    <name type="scientific">Lyngbya aestuarii BL J</name>
    <dbReference type="NCBI Taxonomy" id="1348334"/>
    <lineage>
        <taxon>Bacteria</taxon>
        <taxon>Bacillati</taxon>
        <taxon>Cyanobacteriota</taxon>
        <taxon>Cyanophyceae</taxon>
        <taxon>Oscillatoriophycideae</taxon>
        <taxon>Oscillatoriales</taxon>
        <taxon>Microcoleaceae</taxon>
        <taxon>Lyngbya</taxon>
    </lineage>
</organism>
<feature type="domain" description="DUF4347" evidence="4">
    <location>
        <begin position="4"/>
        <end position="161"/>
    </location>
</feature>
<feature type="region of interest" description="Disordered" evidence="3">
    <location>
        <begin position="2175"/>
        <end position="2210"/>
    </location>
</feature>
<dbReference type="InterPro" id="IPR040853">
    <property type="entry name" value="RapA2_cadherin-like"/>
</dbReference>
<feature type="compositionally biased region" description="Acidic residues" evidence="3">
    <location>
        <begin position="1169"/>
        <end position="1193"/>
    </location>
</feature>
<dbReference type="Gene3D" id="2.150.10.10">
    <property type="entry name" value="Serralysin-like metalloprotease, C-terminal"/>
    <property type="match status" value="4"/>
</dbReference>
<dbReference type="Gene3D" id="4.10.1080.10">
    <property type="entry name" value="TSP type-3 repeat"/>
    <property type="match status" value="4"/>
</dbReference>
<dbReference type="SUPFAM" id="SSF51120">
    <property type="entry name" value="beta-Roll"/>
    <property type="match status" value="3"/>
</dbReference>